<dbReference type="KEGG" id="span:AWL63_18865"/>
<reference evidence="1 2" key="1">
    <citation type="submission" date="2016-01" db="EMBL/GenBank/DDBJ databases">
        <title>Complete genome and mega plasmid sequence of Sphingomonas panacis DCY99 elicits systemic resistance in rice to Xanthomonas oryzae.</title>
        <authorList>
            <person name="Kim Y.J."/>
            <person name="Yang D.C."/>
            <person name="Sing P."/>
        </authorList>
    </citation>
    <scope>NUCLEOTIDE SEQUENCE [LARGE SCALE GENOMIC DNA]</scope>
    <source>
        <strain evidence="1 2">DCY99</strain>
    </source>
</reference>
<gene>
    <name evidence="1" type="ORF">AWL63_18865</name>
</gene>
<evidence type="ECO:0000313" key="2">
    <source>
        <dbReference type="Proteomes" id="UP000094256"/>
    </source>
</evidence>
<dbReference type="Proteomes" id="UP000094256">
    <property type="component" value="Chromosome"/>
</dbReference>
<name>A0A1B3ZE53_9SPHN</name>
<protein>
    <submittedName>
        <fullName evidence="1">Uncharacterized protein</fullName>
    </submittedName>
</protein>
<dbReference type="EMBL" id="CP014168">
    <property type="protein sequence ID" value="AOH85694.1"/>
    <property type="molecule type" value="Genomic_DNA"/>
</dbReference>
<sequence length="66" mass="6961">MDEAHECGESFLAAQGDPAEALELVEEAFDLMAFLVELPVDRWLSGPAGIGLDLRGCAEIIGNEGA</sequence>
<organism evidence="1 2">
    <name type="scientific">Sphingomonas panacis</name>
    <dbReference type="NCBI Taxonomy" id="1560345"/>
    <lineage>
        <taxon>Bacteria</taxon>
        <taxon>Pseudomonadati</taxon>
        <taxon>Pseudomonadota</taxon>
        <taxon>Alphaproteobacteria</taxon>
        <taxon>Sphingomonadales</taxon>
        <taxon>Sphingomonadaceae</taxon>
        <taxon>Sphingomonas</taxon>
    </lineage>
</organism>
<accession>A0A1B3ZE53</accession>
<dbReference type="AlphaFoldDB" id="A0A1B3ZE53"/>
<keyword evidence="2" id="KW-1185">Reference proteome</keyword>
<evidence type="ECO:0000313" key="1">
    <source>
        <dbReference type="EMBL" id="AOH85694.1"/>
    </source>
</evidence>
<proteinExistence type="predicted"/>